<reference evidence="2 3" key="1">
    <citation type="submission" date="2014-09" db="EMBL/GenBank/DDBJ databases">
        <authorList>
            <person name="Ellenberger Sabrina"/>
        </authorList>
    </citation>
    <scope>NUCLEOTIDE SEQUENCE [LARGE SCALE GENOMIC DNA]</scope>
    <source>
        <strain evidence="2 3">CBS 412.66</strain>
    </source>
</reference>
<organism evidence="2 3">
    <name type="scientific">Parasitella parasitica</name>
    <dbReference type="NCBI Taxonomy" id="35722"/>
    <lineage>
        <taxon>Eukaryota</taxon>
        <taxon>Fungi</taxon>
        <taxon>Fungi incertae sedis</taxon>
        <taxon>Mucoromycota</taxon>
        <taxon>Mucoromycotina</taxon>
        <taxon>Mucoromycetes</taxon>
        <taxon>Mucorales</taxon>
        <taxon>Mucorineae</taxon>
        <taxon>Mucoraceae</taxon>
        <taxon>Parasitella</taxon>
    </lineage>
</organism>
<proteinExistence type="predicted"/>
<dbReference type="Gene3D" id="3.80.10.10">
    <property type="entry name" value="Ribonuclease Inhibitor"/>
    <property type="match status" value="1"/>
</dbReference>
<dbReference type="Gene3D" id="1.20.1280.50">
    <property type="match status" value="1"/>
</dbReference>
<feature type="domain" description="F-box" evidence="1">
    <location>
        <begin position="1"/>
        <end position="63"/>
    </location>
</feature>
<name>A0A0B7NAR5_9FUNG</name>
<dbReference type="InterPro" id="IPR032675">
    <property type="entry name" value="LRR_dom_sf"/>
</dbReference>
<protein>
    <recommendedName>
        <fullName evidence="1">F-box domain-containing protein</fullName>
    </recommendedName>
</protein>
<accession>A0A0B7NAR5</accession>
<dbReference type="SUPFAM" id="SSF81383">
    <property type="entry name" value="F-box domain"/>
    <property type="match status" value="1"/>
</dbReference>
<dbReference type="PROSITE" id="PS50181">
    <property type="entry name" value="FBOX"/>
    <property type="match status" value="1"/>
</dbReference>
<dbReference type="SUPFAM" id="SSF52047">
    <property type="entry name" value="RNI-like"/>
    <property type="match status" value="1"/>
</dbReference>
<dbReference type="InterPro" id="IPR001810">
    <property type="entry name" value="F-box_dom"/>
</dbReference>
<dbReference type="InterPro" id="IPR036047">
    <property type="entry name" value="F-box-like_dom_sf"/>
</dbReference>
<evidence type="ECO:0000259" key="1">
    <source>
        <dbReference type="PROSITE" id="PS50181"/>
    </source>
</evidence>
<keyword evidence="3" id="KW-1185">Reference proteome</keyword>
<dbReference type="AlphaFoldDB" id="A0A0B7NAR5"/>
<dbReference type="CDD" id="cd09917">
    <property type="entry name" value="F-box_SF"/>
    <property type="match status" value="1"/>
</dbReference>
<sequence length="450" mass="50893">MLNKLPPELLTTVFQNLPFYSQRQCMAVCKIWNSTIKAIVSIATTNKVTLAGYNAIRALYRRVSQDPDQGLAIRAMAFKMKTGEGPPLSRQGMVALWGACPNLEEITFVDVNPFYYLTYMIQDEIAFPKLELLHIADPYCLSSVSRTYIDTVYHFRQTINRLCICFDSLHFPRAANVDSIAGYLQGFRSLRCLSLQTSCGIVLNDIIRACPLLQKLKIDAPPSIFRALVHNIEPATSILENIEIECQLFSQDLYAYLKNSCPYLAQLALFGNCNDSNLIMSIFQGFTHDQTLSITSLSFKDHFCVTSTMLKNIGAWFSNVTKVEFKDVSLTELMDLNNNILMDFGVLRINYLSISLDNIIGHRGSPCKRIALEIISNGAVTWFQRDGKWRSQEQFVCKTAGNYVSNQARDKRSQSKITAIITITSAYVNNIRLHFTDFSSSLNQLIHLKD</sequence>
<evidence type="ECO:0000313" key="3">
    <source>
        <dbReference type="Proteomes" id="UP000054107"/>
    </source>
</evidence>
<dbReference type="SMART" id="SM00256">
    <property type="entry name" value="FBOX"/>
    <property type="match status" value="1"/>
</dbReference>
<dbReference type="EMBL" id="LN728020">
    <property type="protein sequence ID" value="CEP12503.1"/>
    <property type="molecule type" value="Genomic_DNA"/>
</dbReference>
<dbReference type="Pfam" id="PF00646">
    <property type="entry name" value="F-box"/>
    <property type="match status" value="1"/>
</dbReference>
<gene>
    <name evidence="2" type="primary">PARPA_06471.1 scaffold 22648</name>
</gene>
<evidence type="ECO:0000313" key="2">
    <source>
        <dbReference type="EMBL" id="CEP12503.1"/>
    </source>
</evidence>
<dbReference type="Proteomes" id="UP000054107">
    <property type="component" value="Unassembled WGS sequence"/>
</dbReference>
<dbReference type="OrthoDB" id="2206059at2759"/>